<dbReference type="EMBL" id="JAWNFY010000004">
    <property type="protein sequence ID" value="MDY5145788.1"/>
    <property type="molecule type" value="Genomic_DNA"/>
</dbReference>
<accession>A0AAW9HD01</accession>
<organism evidence="2 5">
    <name type="scientific">Actinotignum timonense</name>
    <dbReference type="NCBI Taxonomy" id="1870995"/>
    <lineage>
        <taxon>Bacteria</taxon>
        <taxon>Bacillati</taxon>
        <taxon>Actinomycetota</taxon>
        <taxon>Actinomycetes</taxon>
        <taxon>Actinomycetales</taxon>
        <taxon>Actinomycetaceae</taxon>
        <taxon>Actinotignum</taxon>
    </lineage>
</organism>
<dbReference type="Proteomes" id="UP001288320">
    <property type="component" value="Unassembled WGS sequence"/>
</dbReference>
<sequence length="478" mass="49762">MAEELAESRGAQPADIAIPVCVHCAGQRGEFELASSLSLTALIPEVLRLLAPDFAAPTWTVRTATGQRLDPSLPAGGQLSPGICLFIDRPAPPTPPRSDPVLSRIRHSTLQERGELSSATLRNCATVLVVVCGLGLAGYTARAALPHMLALPVLAGLALVFLGLARVNWAHARRQGSSGASVQVQLVVLALLAASGWTGAACGWRAAPLVVPGAGPRGIAAGSLLLIIALLARAIVPVPGGRSMLLSWALCLAGWGGSTLLHARLTEPAALVIVVALVCTTRLIAPIILRLSAPPPEVSAAEIADLPAEHSPENWARILILRALGGEAGTVFVIAALLPLAYRPDILSAAICGTAVTVLGLRAISMHADAAFVLRLVFFLLLDVELCVLAMRNPAAHAALYLLACLVAPALVSIPALFLGYRSPREAPETLETLGAAEHRGRGERSEAQLLLIRRVEIAEQILTALLGAGIVIAVSPW</sequence>
<evidence type="ECO:0000313" key="2">
    <source>
        <dbReference type="EMBL" id="MDY5140942.1"/>
    </source>
</evidence>
<keyword evidence="1" id="KW-0472">Membrane</keyword>
<keyword evidence="4" id="KW-1185">Reference proteome</keyword>
<dbReference type="GeneID" id="92813507"/>
<feature type="transmembrane region" description="Helical" evidence="1">
    <location>
        <begin position="186"/>
        <end position="207"/>
    </location>
</feature>
<protein>
    <recommendedName>
        <fullName evidence="6">Type VII secretion integral membrane protein EccD</fullName>
    </recommendedName>
</protein>
<evidence type="ECO:0000313" key="5">
    <source>
        <dbReference type="Proteomes" id="UP001288320"/>
    </source>
</evidence>
<keyword evidence="1" id="KW-1133">Transmembrane helix</keyword>
<dbReference type="AlphaFoldDB" id="A0AAW9HD01"/>
<feature type="transmembrane region" description="Helical" evidence="1">
    <location>
        <begin position="145"/>
        <end position="165"/>
    </location>
</feature>
<feature type="transmembrane region" description="Helical" evidence="1">
    <location>
        <begin position="319"/>
        <end position="340"/>
    </location>
</feature>
<name>A0AAW9HD01_9ACTO</name>
<evidence type="ECO:0000256" key="1">
    <source>
        <dbReference type="SAM" id="Phobius"/>
    </source>
</evidence>
<gene>
    <name evidence="2" type="ORF">R6G74_06415</name>
    <name evidence="3" type="ORF">R6P33_01955</name>
</gene>
<dbReference type="Proteomes" id="UP001284901">
    <property type="component" value="Unassembled WGS sequence"/>
</dbReference>
<comment type="caution">
    <text evidence="2">The sequence shown here is derived from an EMBL/GenBank/DDBJ whole genome shotgun (WGS) entry which is preliminary data.</text>
</comment>
<feature type="transmembrane region" description="Helical" evidence="1">
    <location>
        <begin position="346"/>
        <end position="365"/>
    </location>
</feature>
<dbReference type="RefSeq" id="WP_087069969.1">
    <property type="nucleotide sequence ID" value="NZ_CAUPFC010000022.1"/>
</dbReference>
<dbReference type="EMBL" id="JAWNFV010000012">
    <property type="protein sequence ID" value="MDY5140942.1"/>
    <property type="molecule type" value="Genomic_DNA"/>
</dbReference>
<keyword evidence="1" id="KW-0812">Transmembrane</keyword>
<evidence type="ECO:0000313" key="3">
    <source>
        <dbReference type="EMBL" id="MDY5145788.1"/>
    </source>
</evidence>
<feature type="transmembrane region" description="Helical" evidence="1">
    <location>
        <begin position="219"/>
        <end position="238"/>
    </location>
</feature>
<feature type="transmembrane region" description="Helical" evidence="1">
    <location>
        <begin position="372"/>
        <end position="392"/>
    </location>
</feature>
<feature type="transmembrane region" description="Helical" evidence="1">
    <location>
        <begin position="269"/>
        <end position="289"/>
    </location>
</feature>
<evidence type="ECO:0000313" key="4">
    <source>
        <dbReference type="Proteomes" id="UP001284901"/>
    </source>
</evidence>
<reference evidence="2 4" key="1">
    <citation type="submission" date="2023-10" db="EMBL/GenBank/DDBJ databases">
        <title>Whole Genome based description of the genera Actinobaculum and Actinotignum reveals a complex phylogenetic relationship within the species included in the genus Actinotignum.</title>
        <authorList>
            <person name="Jensen C.S."/>
            <person name="Dargis R."/>
            <person name="Kemp M."/>
            <person name="Christensen J.J."/>
        </authorList>
    </citation>
    <scope>NUCLEOTIDE SEQUENCE</scope>
    <source>
        <strain evidence="3 4">SLA_B089</strain>
        <strain evidence="2">SLA_B245</strain>
    </source>
</reference>
<feature type="transmembrane region" description="Helical" evidence="1">
    <location>
        <begin position="398"/>
        <end position="421"/>
    </location>
</feature>
<feature type="transmembrane region" description="Helical" evidence="1">
    <location>
        <begin position="245"/>
        <end position="263"/>
    </location>
</feature>
<evidence type="ECO:0008006" key="6">
    <source>
        <dbReference type="Google" id="ProtNLM"/>
    </source>
</evidence>
<proteinExistence type="predicted"/>